<dbReference type="EMBL" id="SLXQ01000006">
    <property type="protein sequence ID" value="TCP52061.1"/>
    <property type="molecule type" value="Genomic_DNA"/>
</dbReference>
<dbReference type="AlphaFoldDB" id="A0A4R2QY65"/>
<evidence type="ECO:0000256" key="1">
    <source>
        <dbReference type="SAM" id="SignalP"/>
    </source>
</evidence>
<feature type="signal peptide" evidence="1">
    <location>
        <begin position="1"/>
        <end position="21"/>
    </location>
</feature>
<reference evidence="2 3" key="1">
    <citation type="submission" date="2019-03" db="EMBL/GenBank/DDBJ databases">
        <title>Genomic Encyclopedia of Type Strains, Phase IV (KMG-IV): sequencing the most valuable type-strain genomes for metagenomic binning, comparative biology and taxonomic classification.</title>
        <authorList>
            <person name="Goeker M."/>
        </authorList>
    </citation>
    <scope>NUCLEOTIDE SEQUENCE [LARGE SCALE GENOMIC DNA]</scope>
    <source>
        <strain evidence="2 3">DSM 45765</strain>
    </source>
</reference>
<protein>
    <recommendedName>
        <fullName evidence="4">Secreted protein</fullName>
    </recommendedName>
</protein>
<comment type="caution">
    <text evidence="2">The sequence shown here is derived from an EMBL/GenBank/DDBJ whole genome shotgun (WGS) entry which is preliminary data.</text>
</comment>
<feature type="chain" id="PRO_5020539518" description="Secreted protein" evidence="1">
    <location>
        <begin position="22"/>
        <end position="99"/>
    </location>
</feature>
<sequence length="99" mass="10655">MSHLLRAAAARGLFVTWCFCAADGLDHAVTDDEFARLSTQVGGGPRAICGHQVQITSALVPPGPICRACVAGIEAVTRPEPTRDANKSWWRRTAGRRVK</sequence>
<name>A0A4R2QY65_9PSEU</name>
<accession>A0A4R2QY65</accession>
<keyword evidence="1" id="KW-0732">Signal</keyword>
<proteinExistence type="predicted"/>
<evidence type="ECO:0000313" key="3">
    <source>
        <dbReference type="Proteomes" id="UP000294911"/>
    </source>
</evidence>
<evidence type="ECO:0000313" key="2">
    <source>
        <dbReference type="EMBL" id="TCP52061.1"/>
    </source>
</evidence>
<organism evidence="2 3">
    <name type="scientific">Tamaricihabitans halophyticus</name>
    <dbReference type="NCBI Taxonomy" id="1262583"/>
    <lineage>
        <taxon>Bacteria</taxon>
        <taxon>Bacillati</taxon>
        <taxon>Actinomycetota</taxon>
        <taxon>Actinomycetes</taxon>
        <taxon>Pseudonocardiales</taxon>
        <taxon>Pseudonocardiaceae</taxon>
        <taxon>Tamaricihabitans</taxon>
    </lineage>
</organism>
<keyword evidence="3" id="KW-1185">Reference proteome</keyword>
<evidence type="ECO:0008006" key="4">
    <source>
        <dbReference type="Google" id="ProtNLM"/>
    </source>
</evidence>
<dbReference type="Proteomes" id="UP000294911">
    <property type="component" value="Unassembled WGS sequence"/>
</dbReference>
<gene>
    <name evidence="2" type="ORF">EV191_106225</name>
</gene>